<dbReference type="EMBL" id="OX459119">
    <property type="protein sequence ID" value="CAI9093268.1"/>
    <property type="molecule type" value="Genomic_DNA"/>
</dbReference>
<gene>
    <name evidence="1" type="ORF">OLC1_LOCUS4722</name>
</gene>
<dbReference type="SUPFAM" id="SSF56235">
    <property type="entry name" value="N-terminal nucleophile aminohydrolases (Ntn hydrolases)"/>
    <property type="match status" value="1"/>
</dbReference>
<accession>A0AAV1CF71</accession>
<evidence type="ECO:0000313" key="2">
    <source>
        <dbReference type="Proteomes" id="UP001161247"/>
    </source>
</evidence>
<dbReference type="AlphaFoldDB" id="A0AAV1CF71"/>
<organism evidence="1 2">
    <name type="scientific">Oldenlandia corymbosa var. corymbosa</name>
    <dbReference type="NCBI Taxonomy" id="529605"/>
    <lineage>
        <taxon>Eukaryota</taxon>
        <taxon>Viridiplantae</taxon>
        <taxon>Streptophyta</taxon>
        <taxon>Embryophyta</taxon>
        <taxon>Tracheophyta</taxon>
        <taxon>Spermatophyta</taxon>
        <taxon>Magnoliopsida</taxon>
        <taxon>eudicotyledons</taxon>
        <taxon>Gunneridae</taxon>
        <taxon>Pentapetalae</taxon>
        <taxon>asterids</taxon>
        <taxon>lamiids</taxon>
        <taxon>Gentianales</taxon>
        <taxon>Rubiaceae</taxon>
        <taxon>Rubioideae</taxon>
        <taxon>Spermacoceae</taxon>
        <taxon>Hedyotis-Oldenlandia complex</taxon>
        <taxon>Oldenlandia</taxon>
    </lineage>
</organism>
<dbReference type="InterPro" id="IPR029055">
    <property type="entry name" value="Ntn_hydrolases_N"/>
</dbReference>
<protein>
    <submittedName>
        <fullName evidence="1">OLC1v1028733C1</fullName>
    </submittedName>
</protein>
<dbReference type="Proteomes" id="UP001161247">
    <property type="component" value="Chromosome 2"/>
</dbReference>
<proteinExistence type="predicted"/>
<keyword evidence="2" id="KW-1185">Reference proteome</keyword>
<sequence length="253" mass="27879">MKLSKQVKLATLRRTVPTRIRQVKVNPATAKLLDSCYSALKDIKNPTPEDDDLNCSLAYFDSEQSGEARRKKEKGNAMLAFICKEAVMVAVDHSVSGTDSIPSSKSVFHHRIVFNPHVIGWLTVDTRVTREFLRYLELNWAEGASVSEVFHGLVDIVTSEGMGVSAILIAGWDKTVIYNTSLWNSSGWSWNFPLMSIKEAAKLARIAIRAALAESDDVNGTDECGNSGVDISVYYVRPAGFGVVDEGTECKMQ</sequence>
<reference evidence="1" key="1">
    <citation type="submission" date="2023-03" db="EMBL/GenBank/DDBJ databases">
        <authorList>
            <person name="Julca I."/>
        </authorList>
    </citation>
    <scope>NUCLEOTIDE SEQUENCE</scope>
</reference>
<evidence type="ECO:0000313" key="1">
    <source>
        <dbReference type="EMBL" id="CAI9093268.1"/>
    </source>
</evidence>
<name>A0AAV1CF71_OLDCO</name>